<dbReference type="GO" id="GO:0005740">
    <property type="term" value="C:mitochondrial envelope"/>
    <property type="evidence" value="ECO:0007669"/>
    <property type="project" value="TreeGrafter"/>
</dbReference>
<dbReference type="AlphaFoldDB" id="A0A0D7BD53"/>
<dbReference type="Proteomes" id="UP000054007">
    <property type="component" value="Unassembled WGS sequence"/>
</dbReference>
<name>A0A0D7BD53_9AGAR</name>
<gene>
    <name evidence="1" type="ORF">CYLTODRAFT_454432</name>
</gene>
<dbReference type="InterPro" id="IPR013943">
    <property type="entry name" value="Pet127"/>
</dbReference>
<evidence type="ECO:0000313" key="1">
    <source>
        <dbReference type="EMBL" id="KIY67476.1"/>
    </source>
</evidence>
<evidence type="ECO:0008006" key="3">
    <source>
        <dbReference type="Google" id="ProtNLM"/>
    </source>
</evidence>
<dbReference type="EMBL" id="KN880525">
    <property type="protein sequence ID" value="KIY67476.1"/>
    <property type="molecule type" value="Genomic_DNA"/>
</dbReference>
<dbReference type="PANTHER" id="PTHR31014:SF0">
    <property type="entry name" value="MITOCHONDRIAL TRANSLATION SYSTEM COMPONENT PET127-RELATED"/>
    <property type="match status" value="1"/>
</dbReference>
<keyword evidence="2" id="KW-1185">Reference proteome</keyword>
<evidence type="ECO:0000313" key="2">
    <source>
        <dbReference type="Proteomes" id="UP000054007"/>
    </source>
</evidence>
<dbReference type="GO" id="GO:0000964">
    <property type="term" value="P:mitochondrial RNA 5'-end processing"/>
    <property type="evidence" value="ECO:0007669"/>
    <property type="project" value="TreeGrafter"/>
</dbReference>
<dbReference type="OrthoDB" id="10249045at2759"/>
<proteinExistence type="predicted"/>
<protein>
    <recommendedName>
        <fullName evidence="3">Pet127-domain-containing protein</fullName>
    </recommendedName>
</protein>
<dbReference type="Pfam" id="PF08634">
    <property type="entry name" value="Pet127"/>
    <property type="match status" value="1"/>
</dbReference>
<dbReference type="PANTHER" id="PTHR31014">
    <property type="entry name" value="MITOCHONDRIAL TRANSLATION SYSTEM COMPONENT PET127-RELATED"/>
    <property type="match status" value="1"/>
</dbReference>
<reference evidence="1 2" key="1">
    <citation type="journal article" date="2015" name="Fungal Genet. Biol.">
        <title>Evolution of novel wood decay mechanisms in Agaricales revealed by the genome sequences of Fistulina hepatica and Cylindrobasidium torrendii.</title>
        <authorList>
            <person name="Floudas D."/>
            <person name="Held B.W."/>
            <person name="Riley R."/>
            <person name="Nagy L.G."/>
            <person name="Koehler G."/>
            <person name="Ransdell A.S."/>
            <person name="Younus H."/>
            <person name="Chow J."/>
            <person name="Chiniquy J."/>
            <person name="Lipzen A."/>
            <person name="Tritt A."/>
            <person name="Sun H."/>
            <person name="Haridas S."/>
            <person name="LaButti K."/>
            <person name="Ohm R.A."/>
            <person name="Kues U."/>
            <person name="Blanchette R.A."/>
            <person name="Grigoriev I.V."/>
            <person name="Minto R.E."/>
            <person name="Hibbett D.S."/>
        </authorList>
    </citation>
    <scope>NUCLEOTIDE SEQUENCE [LARGE SCALE GENOMIC DNA]</scope>
    <source>
        <strain evidence="1 2">FP15055 ss-10</strain>
    </source>
</reference>
<dbReference type="STRING" id="1314674.A0A0D7BD53"/>
<accession>A0A0D7BD53</accession>
<sequence length="504" mass="56712">MSMLDFQDVPCDPYHPVPQLSHELDRVLFNPTVHWTRDPRTQIRNFPEDLTGIPKLDLRQTPPQNPQTLGAVAQEHDKGFASSASTLASILPHFYYAMAGASVTPFSPSFAWINQNMSIQPTSMSIAARSPRTLSYRHVEGGTCVVECPGESSNLLETLKQSLEAPLISPATKTSKPPFRYTKSRTFLIQSRPSFQDLRLPGAGLFNLRTRTIYPVRRDILDAAPYKLPHRIDSNIGRRRSFEHEQFDLLRSELINYCVYAHLADTDGALVAYHNTSHIFGFEYLAREAMDDAIFGPKVHVSSLVKHCMHMFENVSAAIVASFPGRDVRATFKVTEKRWLQVLIEPTVPSERDIPKHLTVCINPPVEKTATGSDASPLSTWEDCIVKYGIVDRHTPPPYDEKQQLSLLLRQGLTGVRNPDIFKKLAAYWGKLRSSDGASTQQHEWEQSLLQSLIHDPDVMITALRHASKKYPMSRGGLHISWDIHPSDIARDMELQKALQATTG</sequence>
<organism evidence="1 2">
    <name type="scientific">Cylindrobasidium torrendii FP15055 ss-10</name>
    <dbReference type="NCBI Taxonomy" id="1314674"/>
    <lineage>
        <taxon>Eukaryota</taxon>
        <taxon>Fungi</taxon>
        <taxon>Dikarya</taxon>
        <taxon>Basidiomycota</taxon>
        <taxon>Agaricomycotina</taxon>
        <taxon>Agaricomycetes</taxon>
        <taxon>Agaricomycetidae</taxon>
        <taxon>Agaricales</taxon>
        <taxon>Marasmiineae</taxon>
        <taxon>Physalacriaceae</taxon>
        <taxon>Cylindrobasidium</taxon>
    </lineage>
</organism>